<dbReference type="Pfam" id="PF01938">
    <property type="entry name" value="TRAM"/>
    <property type="match status" value="1"/>
</dbReference>
<dbReference type="InterPro" id="IPR010280">
    <property type="entry name" value="U5_MeTrfase_fam"/>
</dbReference>
<protein>
    <recommendedName>
        <fullName evidence="9">23S rRNA (uracil(1939)-C(5))-methyltransferase RlmD</fullName>
        <ecNumber evidence="9">2.1.1.190</ecNumber>
    </recommendedName>
    <alternativeName>
        <fullName evidence="9">23S rRNA(m5U1939)-methyltransferase</fullName>
    </alternativeName>
</protein>
<dbReference type="GO" id="GO:0032259">
    <property type="term" value="P:methylation"/>
    <property type="evidence" value="ECO:0007669"/>
    <property type="project" value="UniProtKB-KW"/>
</dbReference>
<dbReference type="EMBL" id="JBAKBA010000018">
    <property type="protein sequence ID" value="MEL0659337.1"/>
    <property type="molecule type" value="Genomic_DNA"/>
</dbReference>
<dbReference type="Proteomes" id="UP001366060">
    <property type="component" value="Unassembled WGS sequence"/>
</dbReference>
<keyword evidence="3 9" id="KW-0489">Methyltransferase</keyword>
<evidence type="ECO:0000313" key="14">
    <source>
        <dbReference type="Proteomes" id="UP001366060"/>
    </source>
</evidence>
<name>A0ABU9HBS6_9GAMM</name>
<dbReference type="InterPro" id="IPR030391">
    <property type="entry name" value="MeTrfase_TrmA_CS"/>
</dbReference>
<dbReference type="PROSITE" id="PS01230">
    <property type="entry name" value="TRMA_1"/>
    <property type="match status" value="1"/>
</dbReference>
<dbReference type="CDD" id="cd02440">
    <property type="entry name" value="AdoMet_MTases"/>
    <property type="match status" value="1"/>
</dbReference>
<dbReference type="PANTHER" id="PTHR11061">
    <property type="entry name" value="RNA M5U METHYLTRANSFERASE"/>
    <property type="match status" value="1"/>
</dbReference>
<evidence type="ECO:0000256" key="3">
    <source>
        <dbReference type="ARBA" id="ARBA00022603"/>
    </source>
</evidence>
<dbReference type="SUPFAM" id="SSF50249">
    <property type="entry name" value="Nucleic acid-binding proteins"/>
    <property type="match status" value="1"/>
</dbReference>
<dbReference type="HAMAP" id="MF_01010">
    <property type="entry name" value="23SrRNA_methyltr_RlmD"/>
    <property type="match status" value="1"/>
</dbReference>
<gene>
    <name evidence="9 13" type="primary">rlmD</name>
    <name evidence="13" type="ORF">V6255_09320</name>
</gene>
<feature type="binding site" evidence="9">
    <location>
        <position position="83"/>
    </location>
    <ligand>
        <name>[4Fe-4S] cluster</name>
        <dbReference type="ChEBI" id="CHEBI:49883"/>
    </ligand>
</feature>
<evidence type="ECO:0000256" key="1">
    <source>
        <dbReference type="ARBA" id="ARBA00022485"/>
    </source>
</evidence>
<dbReference type="RefSeq" id="WP_341627900.1">
    <property type="nucleotide sequence ID" value="NZ_JBAKBA010000018.1"/>
</dbReference>
<dbReference type="InterPro" id="IPR030390">
    <property type="entry name" value="MeTrfase_TrmA_AS"/>
</dbReference>
<keyword evidence="14" id="KW-1185">Reference proteome</keyword>
<keyword evidence="6 9" id="KW-0479">Metal-binding</keyword>
<dbReference type="Pfam" id="PF05958">
    <property type="entry name" value="tRNA_U5-meth_tr"/>
    <property type="match status" value="1"/>
</dbReference>
<feature type="binding site" evidence="9">
    <location>
        <position position="311"/>
    </location>
    <ligand>
        <name>S-adenosyl-L-methionine</name>
        <dbReference type="ChEBI" id="CHEBI:59789"/>
    </ligand>
</feature>
<dbReference type="PROSITE" id="PS51687">
    <property type="entry name" value="SAM_MT_RNA_M5U"/>
    <property type="match status" value="1"/>
</dbReference>
<feature type="binding site" evidence="9">
    <location>
        <position position="171"/>
    </location>
    <ligand>
        <name>[4Fe-4S] cluster</name>
        <dbReference type="ChEBI" id="CHEBI:49883"/>
    </ligand>
</feature>
<dbReference type="PROSITE" id="PS01231">
    <property type="entry name" value="TRMA_2"/>
    <property type="match status" value="1"/>
</dbReference>
<keyword evidence="4 9" id="KW-0808">Transferase</keyword>
<dbReference type="Gene3D" id="3.40.50.150">
    <property type="entry name" value="Vaccinia Virus protein VP39"/>
    <property type="match status" value="1"/>
</dbReference>
<evidence type="ECO:0000256" key="8">
    <source>
        <dbReference type="ARBA" id="ARBA00023014"/>
    </source>
</evidence>
<evidence type="ECO:0000256" key="2">
    <source>
        <dbReference type="ARBA" id="ARBA00022552"/>
    </source>
</evidence>
<feature type="domain" description="TRAM" evidence="12">
    <location>
        <begin position="23"/>
        <end position="69"/>
    </location>
</feature>
<dbReference type="SUPFAM" id="SSF53335">
    <property type="entry name" value="S-adenosyl-L-methionine-dependent methyltransferases"/>
    <property type="match status" value="1"/>
</dbReference>
<comment type="function">
    <text evidence="9">Catalyzes the formation of 5-methyl-uridine at position 1939 (m5U1939) in 23S rRNA.</text>
</comment>
<evidence type="ECO:0000256" key="5">
    <source>
        <dbReference type="ARBA" id="ARBA00022691"/>
    </source>
</evidence>
<feature type="binding site" evidence="9">
    <location>
        <position position="89"/>
    </location>
    <ligand>
        <name>[4Fe-4S] cluster</name>
        <dbReference type="ChEBI" id="CHEBI:49883"/>
    </ligand>
</feature>
<dbReference type="Gene3D" id="2.40.50.140">
    <property type="entry name" value="Nucleic acid-binding proteins"/>
    <property type="match status" value="1"/>
</dbReference>
<comment type="caution">
    <text evidence="13">The sequence shown here is derived from an EMBL/GenBank/DDBJ whole genome shotgun (WGS) entry which is preliminary data.</text>
</comment>
<evidence type="ECO:0000256" key="10">
    <source>
        <dbReference type="PROSITE-ProRule" id="PRU01024"/>
    </source>
</evidence>
<evidence type="ECO:0000256" key="6">
    <source>
        <dbReference type="ARBA" id="ARBA00022723"/>
    </source>
</evidence>
<comment type="similarity">
    <text evidence="9">Belongs to the class I-like SAM-binding methyltransferase superfamily. RNA M5U methyltransferase family. RlmD subfamily.</text>
</comment>
<evidence type="ECO:0000259" key="12">
    <source>
        <dbReference type="Pfam" id="PF01938"/>
    </source>
</evidence>
<dbReference type="InterPro" id="IPR012340">
    <property type="entry name" value="NA-bd_OB-fold"/>
</dbReference>
<feature type="binding site" evidence="9 10">
    <location>
        <position position="376"/>
    </location>
    <ligand>
        <name>S-adenosyl-L-methionine</name>
        <dbReference type="ChEBI" id="CHEBI:59789"/>
    </ligand>
</feature>
<feature type="binding site" evidence="9 10">
    <location>
        <position position="277"/>
    </location>
    <ligand>
        <name>S-adenosyl-L-methionine</name>
        <dbReference type="ChEBI" id="CHEBI:59789"/>
    </ligand>
</feature>
<feature type="binding site" evidence="9">
    <location>
        <position position="92"/>
    </location>
    <ligand>
        <name>[4Fe-4S] cluster</name>
        <dbReference type="ChEBI" id="CHEBI:49883"/>
    </ligand>
</feature>
<feature type="binding site" evidence="9 10">
    <location>
        <position position="327"/>
    </location>
    <ligand>
        <name>S-adenosyl-L-methionine</name>
        <dbReference type="ChEBI" id="CHEBI:59789"/>
    </ligand>
</feature>
<feature type="binding site" evidence="9">
    <location>
        <position position="354"/>
    </location>
    <ligand>
        <name>S-adenosyl-L-methionine</name>
        <dbReference type="ChEBI" id="CHEBI:59789"/>
    </ligand>
</feature>
<dbReference type="InterPro" id="IPR029063">
    <property type="entry name" value="SAM-dependent_MTases_sf"/>
</dbReference>
<accession>A0ABU9HBS6</accession>
<evidence type="ECO:0000256" key="4">
    <source>
        <dbReference type="ARBA" id="ARBA00022679"/>
    </source>
</evidence>
<evidence type="ECO:0000256" key="11">
    <source>
        <dbReference type="PROSITE-ProRule" id="PRU10015"/>
    </source>
</evidence>
<dbReference type="InterPro" id="IPR001566">
    <property type="entry name" value="23S_rRNA_MeTrfase_RlmD"/>
</dbReference>
<feature type="active site" evidence="11">
    <location>
        <position position="402"/>
    </location>
</feature>
<dbReference type="EC" id="2.1.1.190" evidence="9"/>
<dbReference type="PANTHER" id="PTHR11061:SF49">
    <property type="entry name" value="23S RRNA (URACIL(1939)-C(5))-METHYLTRANSFERASE RLMD"/>
    <property type="match status" value="1"/>
</dbReference>
<sequence>MAQFFKASRTNKQNNKIIKHCQIDKLDHQGRGMLFHQNKPMFVEGGLVGEIVDVSIDEDKKRYKKASILAIQQKSDLRIEPNCDHYQECGGCHLQHVEQASQIEIKQTGLMTLFERFAKHKPTQLEATLKSDAWGYRRCARFGVMYDKKTKKVQMGLRRSASNELINQQKCPVLKPALSQLILPLKALLNQLQGKMALGHIELVEADNTVAVLLRHLKPLSEQDIALIIAFSAEHQLHFYAQSSPTDIQCLTEQHKLTYSLAEQDCEFEFNIDDFLQVNADINKQMVQQAISWLELKNTDHVLDLFCGLGNFTLPIAKNVKQVVAVEGIQKMVDRGAQNALHCHLTNVAFYQADLSDLNELKADWAQQRYDKILLDPARAGAAECMAFVANKKPSHIVYVSCDPVTLARDSALLLEQGYTLAKLGLIDMFPQTAHMESMALFTKK</sequence>
<dbReference type="InterPro" id="IPR002792">
    <property type="entry name" value="TRAM_dom"/>
</dbReference>
<keyword evidence="5 9" id="KW-0949">S-adenosyl-L-methionine</keyword>
<evidence type="ECO:0000313" key="13">
    <source>
        <dbReference type="EMBL" id="MEL0659337.1"/>
    </source>
</evidence>
<proteinExistence type="inferred from homology"/>
<keyword evidence="2 9" id="KW-0698">rRNA processing</keyword>
<evidence type="ECO:0000256" key="9">
    <source>
        <dbReference type="HAMAP-Rule" id="MF_01010"/>
    </source>
</evidence>
<dbReference type="Gene3D" id="2.40.50.1070">
    <property type="match status" value="1"/>
</dbReference>
<organism evidence="13 14">
    <name type="scientific">Psychromonas arctica</name>
    <dbReference type="NCBI Taxonomy" id="168275"/>
    <lineage>
        <taxon>Bacteria</taxon>
        <taxon>Pseudomonadati</taxon>
        <taxon>Pseudomonadota</taxon>
        <taxon>Gammaproteobacteria</taxon>
        <taxon>Alteromonadales</taxon>
        <taxon>Psychromonadaceae</taxon>
        <taxon>Psychromonas</taxon>
    </lineage>
</organism>
<evidence type="ECO:0000256" key="7">
    <source>
        <dbReference type="ARBA" id="ARBA00023004"/>
    </source>
</evidence>
<keyword evidence="8 9" id="KW-0411">Iron-sulfur</keyword>
<comment type="catalytic activity">
    <reaction evidence="9">
        <text>uridine(1939) in 23S rRNA + S-adenosyl-L-methionine = 5-methyluridine(1939) in 23S rRNA + S-adenosyl-L-homocysteine + H(+)</text>
        <dbReference type="Rhea" id="RHEA:42908"/>
        <dbReference type="Rhea" id="RHEA-COMP:10278"/>
        <dbReference type="Rhea" id="RHEA-COMP:10279"/>
        <dbReference type="ChEBI" id="CHEBI:15378"/>
        <dbReference type="ChEBI" id="CHEBI:57856"/>
        <dbReference type="ChEBI" id="CHEBI:59789"/>
        <dbReference type="ChEBI" id="CHEBI:65315"/>
        <dbReference type="ChEBI" id="CHEBI:74447"/>
        <dbReference type="EC" id="2.1.1.190"/>
    </reaction>
</comment>
<dbReference type="NCBIfam" id="TIGR00479">
    <property type="entry name" value="rumA"/>
    <property type="match status" value="1"/>
</dbReference>
<dbReference type="NCBIfam" id="NF009639">
    <property type="entry name" value="PRK13168.1"/>
    <property type="match status" value="1"/>
</dbReference>
<dbReference type="GO" id="GO:0008168">
    <property type="term" value="F:methyltransferase activity"/>
    <property type="evidence" value="ECO:0007669"/>
    <property type="project" value="UniProtKB-KW"/>
</dbReference>
<feature type="binding site" evidence="9 10">
    <location>
        <position position="306"/>
    </location>
    <ligand>
        <name>S-adenosyl-L-methionine</name>
        <dbReference type="ChEBI" id="CHEBI:59789"/>
    </ligand>
</feature>
<keyword evidence="1 9" id="KW-0004">4Fe-4S</keyword>
<reference evidence="13 14" key="1">
    <citation type="submission" date="2024-02" db="EMBL/GenBank/DDBJ databases">
        <title>Bacteria isolated from the canopy kelp, Nereocystis luetkeana.</title>
        <authorList>
            <person name="Pfister C.A."/>
            <person name="Younker I.T."/>
            <person name="Light S.H."/>
        </authorList>
    </citation>
    <scope>NUCLEOTIDE SEQUENCE [LARGE SCALE GENOMIC DNA]</scope>
    <source>
        <strain evidence="13 14">TI.2.07</strain>
    </source>
</reference>
<feature type="active site" description="Nucleophile" evidence="9 10">
    <location>
        <position position="402"/>
    </location>
</feature>
<keyword evidence="7 9" id="KW-0408">Iron</keyword>